<dbReference type="EMBL" id="SZPQ01000024">
    <property type="protein sequence ID" value="TKI04852.1"/>
    <property type="molecule type" value="Genomic_DNA"/>
</dbReference>
<evidence type="ECO:0000313" key="2">
    <source>
        <dbReference type="Proteomes" id="UP000305202"/>
    </source>
</evidence>
<keyword evidence="2" id="KW-1185">Reference proteome</keyword>
<comment type="caution">
    <text evidence="1">The sequence shown here is derived from an EMBL/GenBank/DDBJ whole genome shotgun (WGS) entry which is preliminary data.</text>
</comment>
<dbReference type="RefSeq" id="WP_136991199.1">
    <property type="nucleotide sequence ID" value="NZ_SZPQ01000024.1"/>
</dbReference>
<sequence length="231" mass="24393">MALTDPIVTNAPGNVITQNSINAGIQAILRIPADTQYGDLVEFHWGDLQLQRAYTTADFPNYTWVINIIDALPQQQALVNGTYNVYYTITDYVGNTASSTDPNNYSVEGSDVNVATFPAPTAPAIINQQTWEAGFNIIIPAYSGRAATDIYTLFLRANEVVSTIKTGAVGDTATTTVNTDASNAAFAGLDGLNGFIYYQINAAGTGEAAGPLKGISASKQVYIDVVPPGGA</sequence>
<organism evidence="1 2">
    <name type="scientific">Martelella alba</name>
    <dbReference type="NCBI Taxonomy" id="2590451"/>
    <lineage>
        <taxon>Bacteria</taxon>
        <taxon>Pseudomonadati</taxon>
        <taxon>Pseudomonadota</taxon>
        <taxon>Alphaproteobacteria</taxon>
        <taxon>Hyphomicrobiales</taxon>
        <taxon>Aurantimonadaceae</taxon>
        <taxon>Martelella</taxon>
    </lineage>
</organism>
<dbReference type="InterPro" id="IPR013783">
    <property type="entry name" value="Ig-like_fold"/>
</dbReference>
<dbReference type="Gene3D" id="2.60.40.10">
    <property type="entry name" value="Immunoglobulins"/>
    <property type="match status" value="1"/>
</dbReference>
<name>A0ABY2SHP7_9HYPH</name>
<dbReference type="Proteomes" id="UP000305202">
    <property type="component" value="Unassembled WGS sequence"/>
</dbReference>
<proteinExistence type="predicted"/>
<protein>
    <submittedName>
        <fullName evidence="1">Uncharacterized protein</fullName>
    </submittedName>
</protein>
<accession>A0ABY2SHP7</accession>
<evidence type="ECO:0000313" key="1">
    <source>
        <dbReference type="EMBL" id="TKI04852.1"/>
    </source>
</evidence>
<reference evidence="1 2" key="1">
    <citation type="submission" date="2019-04" db="EMBL/GenBank/DDBJ databases">
        <authorList>
            <person name="Li M."/>
            <person name="Gao C."/>
        </authorList>
    </citation>
    <scope>NUCLEOTIDE SEQUENCE [LARGE SCALE GENOMIC DNA]</scope>
    <source>
        <strain evidence="1 2">BGMRC 2031</strain>
    </source>
</reference>
<gene>
    <name evidence="1" type="ORF">FCN80_16145</name>
</gene>